<protein>
    <recommendedName>
        <fullName evidence="2">cysteine desulfurase</fullName>
        <ecNumber evidence="2">2.8.1.7</ecNumber>
    </recommendedName>
</protein>
<comment type="caution">
    <text evidence="7">The sequence shown here is derived from an EMBL/GenBank/DDBJ whole genome shotgun (WGS) entry which is preliminary data.</text>
</comment>
<dbReference type="CDD" id="cd06453">
    <property type="entry name" value="SufS_like"/>
    <property type="match status" value="1"/>
</dbReference>
<evidence type="ECO:0000256" key="5">
    <source>
        <dbReference type="ARBA" id="ARBA00050776"/>
    </source>
</evidence>
<dbReference type="PANTHER" id="PTHR43586:SF8">
    <property type="entry name" value="CYSTEINE DESULFURASE 1, CHLOROPLASTIC"/>
    <property type="match status" value="1"/>
</dbReference>
<dbReference type="SUPFAM" id="SSF53383">
    <property type="entry name" value="PLP-dependent transferases"/>
    <property type="match status" value="1"/>
</dbReference>
<dbReference type="EC" id="2.8.1.7" evidence="2"/>
<dbReference type="EMBL" id="RZHH01000002">
    <property type="protein sequence ID" value="RYJ15090.1"/>
    <property type="molecule type" value="Genomic_DNA"/>
</dbReference>
<dbReference type="Proteomes" id="UP000294028">
    <property type="component" value="Unassembled WGS sequence"/>
</dbReference>
<dbReference type="AlphaFoldDB" id="A0A482TBW7"/>
<dbReference type="InterPro" id="IPR015424">
    <property type="entry name" value="PyrdxlP-dep_Trfase"/>
</dbReference>
<comment type="cofactor">
    <cofactor evidence="1">
        <name>pyridoxal 5'-phosphate</name>
        <dbReference type="ChEBI" id="CHEBI:597326"/>
    </cofactor>
</comment>
<dbReference type="Gene3D" id="3.90.1150.10">
    <property type="entry name" value="Aspartate Aminotransferase, domain 1"/>
    <property type="match status" value="1"/>
</dbReference>
<dbReference type="GO" id="GO:0006534">
    <property type="term" value="P:cysteine metabolic process"/>
    <property type="evidence" value="ECO:0007669"/>
    <property type="project" value="InterPro"/>
</dbReference>
<evidence type="ECO:0000256" key="3">
    <source>
        <dbReference type="ARBA" id="ARBA00022679"/>
    </source>
</evidence>
<dbReference type="PANTHER" id="PTHR43586">
    <property type="entry name" value="CYSTEINE DESULFURASE"/>
    <property type="match status" value="1"/>
</dbReference>
<feature type="domain" description="Aminotransferase class V" evidence="6">
    <location>
        <begin position="43"/>
        <end position="413"/>
    </location>
</feature>
<accession>A0A482TBW7</accession>
<sequence length="425" mass="46955">MGVQESYPIDVATIREDFPILDRKVGGDFTVPGEGDGDSLPLVYLDNAATTQTPKQVVDAIVEYYYGYNSNVHRGIHHLSQEASVAYENAHDRVAEFIGASGREEIVFTKNTTEAMNLVAYAWGLEELEPGDKVVLTEMEHHASLVTWQQIAKKTGASVEYIRVDEDGRLDMDHAADLIDEDTKMVSVVHISNTLGTVNPVSELADMAHEVGSYIFVDGAQSVPTRPVDVTDIDADFFAFSGHKMLGPTGIGVLYGKEEILEEMTPYLYGGEMIRRVTYDDSTWEDLPWKFEAGTPVIEQGIALHAAIDYLDEIGMENVQAHEERLAAYAYDRLAEFDDIEIYGPPGDERGGLVAFNLDGVHAHDLSSILNDHAVAVRAGDHCTQPLHDKLDIAASTRASFYVYNTYDEVDKLIEAVDDARTLFA</sequence>
<dbReference type="GO" id="GO:0031071">
    <property type="term" value="F:cysteine desulfurase activity"/>
    <property type="evidence" value="ECO:0007669"/>
    <property type="project" value="UniProtKB-EC"/>
</dbReference>
<name>A0A482TBW7_9EURY</name>
<evidence type="ECO:0000313" key="8">
    <source>
        <dbReference type="Proteomes" id="UP000294028"/>
    </source>
</evidence>
<evidence type="ECO:0000313" key="7">
    <source>
        <dbReference type="EMBL" id="RYJ15090.1"/>
    </source>
</evidence>
<dbReference type="Pfam" id="PF00266">
    <property type="entry name" value="Aminotran_5"/>
    <property type="match status" value="1"/>
</dbReference>
<reference evidence="7 8" key="1">
    <citation type="submission" date="2018-12" db="EMBL/GenBank/DDBJ databases">
        <title>Genome analysis provides insights into bioremediation potentialities of Halogeometricum borinquense strain N11.</title>
        <authorList>
            <person name="Najjari A."/>
            <person name="Youssef N."/>
            <person name="Fhoula I."/>
            <person name="Ben Dhia O."/>
            <person name="Mahjoubi M."/>
            <person name="Ouzari H.I."/>
            <person name="Cherif A."/>
        </authorList>
    </citation>
    <scope>NUCLEOTIDE SEQUENCE [LARGE SCALE GENOMIC DNA]</scope>
    <source>
        <strain evidence="7 8">N11</strain>
    </source>
</reference>
<organism evidence="7 8">
    <name type="scientific">Halogeometricum borinquense</name>
    <dbReference type="NCBI Taxonomy" id="60847"/>
    <lineage>
        <taxon>Archaea</taxon>
        <taxon>Methanobacteriati</taxon>
        <taxon>Methanobacteriota</taxon>
        <taxon>Stenosarchaea group</taxon>
        <taxon>Halobacteria</taxon>
        <taxon>Halobacteriales</taxon>
        <taxon>Haloferacaceae</taxon>
        <taxon>Halogeometricum</taxon>
    </lineage>
</organism>
<dbReference type="OMA" id="LVTWQQI"/>
<evidence type="ECO:0000256" key="2">
    <source>
        <dbReference type="ARBA" id="ARBA00012239"/>
    </source>
</evidence>
<dbReference type="Gene3D" id="3.40.640.10">
    <property type="entry name" value="Type I PLP-dependent aspartate aminotransferase-like (Major domain)"/>
    <property type="match status" value="1"/>
</dbReference>
<keyword evidence="3" id="KW-0808">Transferase</keyword>
<dbReference type="GO" id="GO:0030170">
    <property type="term" value="F:pyridoxal phosphate binding"/>
    <property type="evidence" value="ECO:0007669"/>
    <property type="project" value="InterPro"/>
</dbReference>
<gene>
    <name evidence="7" type="ORF">ELS19_14805</name>
</gene>
<dbReference type="InterPro" id="IPR010970">
    <property type="entry name" value="Cys_dSase_SufS"/>
</dbReference>
<dbReference type="NCBIfam" id="TIGR01979">
    <property type="entry name" value="sufS"/>
    <property type="match status" value="1"/>
</dbReference>
<evidence type="ECO:0000256" key="4">
    <source>
        <dbReference type="ARBA" id="ARBA00022898"/>
    </source>
</evidence>
<dbReference type="InterPro" id="IPR015421">
    <property type="entry name" value="PyrdxlP-dep_Trfase_major"/>
</dbReference>
<dbReference type="InterPro" id="IPR000192">
    <property type="entry name" value="Aminotrans_V_dom"/>
</dbReference>
<keyword evidence="4" id="KW-0663">Pyridoxal phosphate</keyword>
<evidence type="ECO:0000259" key="6">
    <source>
        <dbReference type="Pfam" id="PF00266"/>
    </source>
</evidence>
<evidence type="ECO:0000256" key="1">
    <source>
        <dbReference type="ARBA" id="ARBA00001933"/>
    </source>
</evidence>
<dbReference type="InterPro" id="IPR015422">
    <property type="entry name" value="PyrdxlP-dep_Trfase_small"/>
</dbReference>
<comment type="catalytic activity">
    <reaction evidence="5">
        <text>(sulfur carrier)-H + L-cysteine = (sulfur carrier)-SH + L-alanine</text>
        <dbReference type="Rhea" id="RHEA:43892"/>
        <dbReference type="Rhea" id="RHEA-COMP:14737"/>
        <dbReference type="Rhea" id="RHEA-COMP:14739"/>
        <dbReference type="ChEBI" id="CHEBI:29917"/>
        <dbReference type="ChEBI" id="CHEBI:35235"/>
        <dbReference type="ChEBI" id="CHEBI:57972"/>
        <dbReference type="ChEBI" id="CHEBI:64428"/>
        <dbReference type="EC" id="2.8.1.7"/>
    </reaction>
</comment>
<proteinExistence type="predicted"/>